<proteinExistence type="predicted"/>
<feature type="domain" description="HTH araC/xylS-type" evidence="4">
    <location>
        <begin position="246"/>
        <end position="328"/>
    </location>
</feature>
<keyword evidence="1" id="KW-0805">Transcription regulation</keyword>
<comment type="caution">
    <text evidence="5">The sequence shown here is derived from an EMBL/GenBank/DDBJ whole genome shotgun (WGS) entry which is preliminary data.</text>
</comment>
<accession>A0ABT5E4E5</accession>
<organism evidence="5 6">
    <name type="scientific">Nannocystis bainbridge</name>
    <dbReference type="NCBI Taxonomy" id="2995303"/>
    <lineage>
        <taxon>Bacteria</taxon>
        <taxon>Pseudomonadati</taxon>
        <taxon>Myxococcota</taxon>
        <taxon>Polyangia</taxon>
        <taxon>Nannocystales</taxon>
        <taxon>Nannocystaceae</taxon>
        <taxon>Nannocystis</taxon>
    </lineage>
</organism>
<dbReference type="PANTHER" id="PTHR47894">
    <property type="entry name" value="HTH-TYPE TRANSCRIPTIONAL REGULATOR GADX"/>
    <property type="match status" value="1"/>
</dbReference>
<dbReference type="EMBL" id="JAQNDL010000003">
    <property type="protein sequence ID" value="MDC0720742.1"/>
    <property type="molecule type" value="Genomic_DNA"/>
</dbReference>
<evidence type="ECO:0000259" key="4">
    <source>
        <dbReference type="PROSITE" id="PS01124"/>
    </source>
</evidence>
<reference evidence="5 6" key="1">
    <citation type="submission" date="2022-11" db="EMBL/GenBank/DDBJ databases">
        <title>Minimal conservation of predation-associated metabolite biosynthetic gene clusters underscores biosynthetic potential of Myxococcota including descriptions for ten novel species: Archangium lansinium sp. nov., Myxococcus landrumus sp. nov., Nannocystis bai.</title>
        <authorList>
            <person name="Ahearne A."/>
            <person name="Stevens C."/>
            <person name="Dowd S."/>
        </authorList>
    </citation>
    <scope>NUCLEOTIDE SEQUENCE [LARGE SCALE GENOMIC DNA]</scope>
    <source>
        <strain evidence="5 6">BB15-2</strain>
    </source>
</reference>
<dbReference type="SUPFAM" id="SSF46689">
    <property type="entry name" value="Homeodomain-like"/>
    <property type="match status" value="1"/>
</dbReference>
<dbReference type="Gene3D" id="1.10.10.60">
    <property type="entry name" value="Homeodomain-like"/>
    <property type="match status" value="1"/>
</dbReference>
<dbReference type="Pfam" id="PF12833">
    <property type="entry name" value="HTH_18"/>
    <property type="match status" value="1"/>
</dbReference>
<gene>
    <name evidence="5" type="ORF">POL25_27805</name>
</gene>
<keyword evidence="3" id="KW-0804">Transcription</keyword>
<evidence type="ECO:0000313" key="5">
    <source>
        <dbReference type="EMBL" id="MDC0720742.1"/>
    </source>
</evidence>
<evidence type="ECO:0000256" key="3">
    <source>
        <dbReference type="ARBA" id="ARBA00023163"/>
    </source>
</evidence>
<evidence type="ECO:0000313" key="6">
    <source>
        <dbReference type="Proteomes" id="UP001221686"/>
    </source>
</evidence>
<evidence type="ECO:0000256" key="1">
    <source>
        <dbReference type="ARBA" id="ARBA00023015"/>
    </source>
</evidence>
<dbReference type="InterPro" id="IPR018060">
    <property type="entry name" value="HTH_AraC"/>
</dbReference>
<name>A0ABT5E4E5_9BACT</name>
<keyword evidence="6" id="KW-1185">Reference proteome</keyword>
<dbReference type="InterPro" id="IPR032687">
    <property type="entry name" value="AraC-type_N"/>
</dbReference>
<sequence>MADLVPVPGVMLARLAALGLDVAQILARAGVSSAEPGPPRGRLTTAEFFAVWQAIEALADAPDLGLRLGAEALAQRFDRAALAALHAADVGDALAKLGRFRQLECPEEVTVTRVDDEARVRCQWLLAERDPPRLLVDATFASMLALLRRGTRQPIAPRRVELTRRRADAALLVRHFGCPVQFEAPTDLLVLPAAALAEPFVRHEAELLALLLPGLEVEPAANGQRRPLADEARLAMCRCMCGERPSVEKVARDLRVSPRTLQRRLEAAGTNYQQLLDEVREQAARRLLTRTELDAGLVAFLLGFEELNSFTRAFQRWAGTTPTRYRAQARAS</sequence>
<dbReference type="PANTHER" id="PTHR47894:SF1">
    <property type="entry name" value="HTH-TYPE TRANSCRIPTIONAL REGULATOR VQSM"/>
    <property type="match status" value="1"/>
</dbReference>
<evidence type="ECO:0000256" key="2">
    <source>
        <dbReference type="ARBA" id="ARBA00023125"/>
    </source>
</evidence>
<keyword evidence="2" id="KW-0238">DNA-binding</keyword>
<dbReference type="Proteomes" id="UP001221686">
    <property type="component" value="Unassembled WGS sequence"/>
</dbReference>
<dbReference type="InterPro" id="IPR009057">
    <property type="entry name" value="Homeodomain-like_sf"/>
</dbReference>
<protein>
    <submittedName>
        <fullName evidence="5">AraC family transcriptional regulator ligand-binding domain-containing protein</fullName>
    </submittedName>
</protein>
<dbReference type="RefSeq" id="WP_272089251.1">
    <property type="nucleotide sequence ID" value="NZ_JAQNDL010000003.1"/>
</dbReference>
<dbReference type="PROSITE" id="PS01124">
    <property type="entry name" value="HTH_ARAC_FAMILY_2"/>
    <property type="match status" value="1"/>
</dbReference>
<dbReference type="Pfam" id="PF12625">
    <property type="entry name" value="Arabinose_bd"/>
    <property type="match status" value="1"/>
</dbReference>
<dbReference type="SMART" id="SM00342">
    <property type="entry name" value="HTH_ARAC"/>
    <property type="match status" value="1"/>
</dbReference>